<dbReference type="PANTHER" id="PTHR43084">
    <property type="entry name" value="PERSULFIDE DIOXYGENASE ETHE1"/>
    <property type="match status" value="1"/>
</dbReference>
<dbReference type="PANTHER" id="PTHR43084:SF1">
    <property type="entry name" value="PERSULFIDE DIOXYGENASE ETHE1, MITOCHONDRIAL"/>
    <property type="match status" value="1"/>
</dbReference>
<comment type="caution">
    <text evidence="3">The sequence shown here is derived from an EMBL/GenBank/DDBJ whole genome shotgun (WGS) entry which is preliminary data.</text>
</comment>
<dbReference type="PROSITE" id="PS50206">
    <property type="entry name" value="RHODANESE_3"/>
    <property type="match status" value="2"/>
</dbReference>
<dbReference type="Gene3D" id="3.60.15.10">
    <property type="entry name" value="Ribonuclease Z/Hydroxyacylglutathione hydrolase-like"/>
    <property type="match status" value="1"/>
</dbReference>
<proteinExistence type="predicted"/>
<accession>A0ABT5X8N1</accession>
<evidence type="ECO:0000313" key="4">
    <source>
        <dbReference type="Proteomes" id="UP001220010"/>
    </source>
</evidence>
<dbReference type="SUPFAM" id="SSF52821">
    <property type="entry name" value="Rhodanese/Cell cycle control phosphatase"/>
    <property type="match status" value="2"/>
</dbReference>
<dbReference type="Gene3D" id="3.40.250.10">
    <property type="entry name" value="Rhodanese-like domain"/>
    <property type="match status" value="2"/>
</dbReference>
<dbReference type="SMART" id="SM00450">
    <property type="entry name" value="RHOD"/>
    <property type="match status" value="2"/>
</dbReference>
<sequence>MLFERVESEGLAHYSYIVGDGNEALVIDPRRDCDVYPKMASKEGMRITGVLETHRNEDYVIGSVELSARTGAEIFHADGHLNYRYGEAVEDGMRWKVGRLEVEAISTPGHTLGSMSYLLRDSGGEPWIVFTGDALFAGDLGRVDFMGMDRAEEMAGLLYDSIFDRLLPLGDGVIACPAHGAGSVCAASIADRKWTTLGIERKRNPRLQIESKEEFVEDMAVALEMPPYFKEMERLNLVGAPLLSSLPEPSPLPAREFAIASVEEIVLDTRMELAFGAAAVPGSLSIWLGGVPSFAGWFLPYDKEVLLVDETGDPGEAVRRLRRLGFDSIRGYLAGGMVAWHTAGMESSSIATANVHDLCLRLDRQEKERGWILDVRSGAELQKSGRITGAHQIHLTELPERIGEVPMDRHVYIFCGSGLRAMVAASILKRRGWKDLTVILGGLAGWSSAKCPVVK</sequence>
<evidence type="ECO:0000256" key="1">
    <source>
        <dbReference type="ARBA" id="ARBA00022723"/>
    </source>
</evidence>
<keyword evidence="1" id="KW-0479">Metal-binding</keyword>
<protein>
    <submittedName>
        <fullName evidence="3">MBL fold metallo-hydrolase</fullName>
    </submittedName>
</protein>
<dbReference type="Pfam" id="PF00581">
    <property type="entry name" value="Rhodanese"/>
    <property type="match status" value="2"/>
</dbReference>
<dbReference type="SUPFAM" id="SSF56281">
    <property type="entry name" value="Metallo-hydrolase/oxidoreductase"/>
    <property type="match status" value="1"/>
</dbReference>
<dbReference type="InterPro" id="IPR051682">
    <property type="entry name" value="Mito_Persulfide_Diox"/>
</dbReference>
<reference evidence="3 4" key="1">
    <citation type="submission" date="2023-03" db="EMBL/GenBank/DDBJ databases">
        <title>WGS of Methanotrichaceae archaeon Mx.</title>
        <authorList>
            <person name="Sorokin D.Y."/>
            <person name="Merkel A.Y."/>
        </authorList>
    </citation>
    <scope>NUCLEOTIDE SEQUENCE [LARGE SCALE GENOMIC DNA]</scope>
    <source>
        <strain evidence="3 4">Mx</strain>
    </source>
</reference>
<dbReference type="CDD" id="cd07724">
    <property type="entry name" value="POD-like_MBL-fold"/>
    <property type="match status" value="1"/>
</dbReference>
<dbReference type="CDD" id="cd00158">
    <property type="entry name" value="RHOD"/>
    <property type="match status" value="2"/>
</dbReference>
<name>A0ABT5X8N1_9EURY</name>
<dbReference type="InterPro" id="IPR036866">
    <property type="entry name" value="RibonucZ/Hydroxyglut_hydro"/>
</dbReference>
<dbReference type="SMART" id="SM00849">
    <property type="entry name" value="Lactamase_B"/>
    <property type="match status" value="1"/>
</dbReference>
<dbReference type="InterPro" id="IPR001279">
    <property type="entry name" value="Metallo-B-lactamas"/>
</dbReference>
<feature type="domain" description="Rhodanese" evidence="2">
    <location>
        <begin position="260"/>
        <end position="349"/>
    </location>
</feature>
<evidence type="ECO:0000259" key="2">
    <source>
        <dbReference type="PROSITE" id="PS50206"/>
    </source>
</evidence>
<dbReference type="RefSeq" id="WP_316966802.1">
    <property type="nucleotide sequence ID" value="NZ_JARFPK010000026.1"/>
</dbReference>
<organism evidence="3 4">
    <name type="scientific">Candidatus Methanocrinis natronophilus</name>
    <dbReference type="NCBI Taxonomy" id="3033396"/>
    <lineage>
        <taxon>Archaea</taxon>
        <taxon>Methanobacteriati</taxon>
        <taxon>Methanobacteriota</taxon>
        <taxon>Stenosarchaea group</taxon>
        <taxon>Methanomicrobia</taxon>
        <taxon>Methanotrichales</taxon>
        <taxon>Methanotrichaceae</taxon>
        <taxon>Methanocrinis</taxon>
    </lineage>
</organism>
<dbReference type="Proteomes" id="UP001220010">
    <property type="component" value="Unassembled WGS sequence"/>
</dbReference>
<dbReference type="EMBL" id="JARFPK010000026">
    <property type="protein sequence ID" value="MDF0591059.1"/>
    <property type="molecule type" value="Genomic_DNA"/>
</dbReference>
<dbReference type="InterPro" id="IPR044528">
    <property type="entry name" value="POD-like_MBL-fold"/>
</dbReference>
<dbReference type="Pfam" id="PF00753">
    <property type="entry name" value="Lactamase_B"/>
    <property type="match status" value="1"/>
</dbReference>
<feature type="domain" description="Rhodanese" evidence="2">
    <location>
        <begin position="366"/>
        <end position="455"/>
    </location>
</feature>
<gene>
    <name evidence="3" type="ORF">P0O15_07745</name>
</gene>
<dbReference type="InterPro" id="IPR001763">
    <property type="entry name" value="Rhodanese-like_dom"/>
</dbReference>
<keyword evidence="4" id="KW-1185">Reference proteome</keyword>
<evidence type="ECO:0000313" key="3">
    <source>
        <dbReference type="EMBL" id="MDF0591059.1"/>
    </source>
</evidence>
<dbReference type="InterPro" id="IPR036873">
    <property type="entry name" value="Rhodanese-like_dom_sf"/>
</dbReference>